<dbReference type="AlphaFoldDB" id="A0A0M8ZRY1"/>
<name>A0A0M8ZRY1_9HYME</name>
<accession>A0A0M8ZRY1</accession>
<organism evidence="2 3">
    <name type="scientific">Melipona quadrifasciata</name>
    <dbReference type="NCBI Taxonomy" id="166423"/>
    <lineage>
        <taxon>Eukaryota</taxon>
        <taxon>Metazoa</taxon>
        <taxon>Ecdysozoa</taxon>
        <taxon>Arthropoda</taxon>
        <taxon>Hexapoda</taxon>
        <taxon>Insecta</taxon>
        <taxon>Pterygota</taxon>
        <taxon>Neoptera</taxon>
        <taxon>Endopterygota</taxon>
        <taxon>Hymenoptera</taxon>
        <taxon>Apocrita</taxon>
        <taxon>Aculeata</taxon>
        <taxon>Apoidea</taxon>
        <taxon>Anthophila</taxon>
        <taxon>Apidae</taxon>
        <taxon>Melipona</taxon>
    </lineage>
</organism>
<protein>
    <submittedName>
        <fullName evidence="2">Uncharacterized protein</fullName>
    </submittedName>
</protein>
<feature type="compositionally biased region" description="Basic residues" evidence="1">
    <location>
        <begin position="57"/>
        <end position="68"/>
    </location>
</feature>
<keyword evidence="3" id="KW-1185">Reference proteome</keyword>
<proteinExistence type="predicted"/>
<reference evidence="2 3" key="1">
    <citation type="submission" date="2015-07" db="EMBL/GenBank/DDBJ databases">
        <title>The genome of Melipona quadrifasciata.</title>
        <authorList>
            <person name="Pan H."/>
            <person name="Kapheim K."/>
        </authorList>
    </citation>
    <scope>NUCLEOTIDE SEQUENCE [LARGE SCALE GENOMIC DNA]</scope>
    <source>
        <strain evidence="2">0111107301</strain>
        <tissue evidence="2">Whole body</tissue>
    </source>
</reference>
<sequence length="79" mass="9115">MTYYTEVLPTSKSARDAPINHQSTVRFPAGHHFESLCVNSIPILAVTLVFSHNAQRARNRNNGMRHRADKKEQRRLFQP</sequence>
<evidence type="ECO:0000256" key="1">
    <source>
        <dbReference type="SAM" id="MobiDB-lite"/>
    </source>
</evidence>
<feature type="region of interest" description="Disordered" evidence="1">
    <location>
        <begin position="57"/>
        <end position="79"/>
    </location>
</feature>
<dbReference type="EMBL" id="KQ435922">
    <property type="protein sequence ID" value="KOX68413.1"/>
    <property type="molecule type" value="Genomic_DNA"/>
</dbReference>
<evidence type="ECO:0000313" key="3">
    <source>
        <dbReference type="Proteomes" id="UP000053105"/>
    </source>
</evidence>
<evidence type="ECO:0000313" key="2">
    <source>
        <dbReference type="EMBL" id="KOX68413.1"/>
    </source>
</evidence>
<gene>
    <name evidence="2" type="ORF">WN51_03899</name>
</gene>
<feature type="compositionally biased region" description="Basic and acidic residues" evidence="1">
    <location>
        <begin position="69"/>
        <end position="79"/>
    </location>
</feature>
<dbReference type="Proteomes" id="UP000053105">
    <property type="component" value="Unassembled WGS sequence"/>
</dbReference>